<proteinExistence type="predicted"/>
<dbReference type="Pfam" id="PF09845">
    <property type="entry name" value="OapC"/>
    <property type="match status" value="2"/>
</dbReference>
<reference evidence="2" key="1">
    <citation type="submission" date="2022-09" db="EMBL/GenBank/DDBJ databases">
        <title>Enrichment on poylsaccharides allowed isolation of novel metabolic and taxonomic groups of Haloarchaea.</title>
        <authorList>
            <person name="Sorokin D.Y."/>
            <person name="Elcheninov A.G."/>
            <person name="Khizhniak T.V."/>
            <person name="Kolganova T.V."/>
            <person name="Kublanov I.V."/>
        </authorList>
    </citation>
    <scope>NUCLEOTIDE SEQUENCE</scope>
    <source>
        <strain evidence="2">AArc-xg1-1</strain>
    </source>
</reference>
<comment type="caution">
    <text evidence="2">The sequence shown here is derived from an EMBL/GenBank/DDBJ whole genome shotgun (WGS) entry which is preliminary data.</text>
</comment>
<dbReference type="InterPro" id="IPR018645">
    <property type="entry name" value="OapC-like"/>
</dbReference>
<feature type="compositionally biased region" description="Low complexity" evidence="1">
    <location>
        <begin position="174"/>
        <end position="188"/>
    </location>
</feature>
<feature type="compositionally biased region" description="Basic and acidic residues" evidence="1">
    <location>
        <begin position="125"/>
        <end position="144"/>
    </location>
</feature>
<name>A0AAP3E2Z6_9EURY</name>
<feature type="compositionally biased region" description="Low complexity" evidence="1">
    <location>
        <begin position="87"/>
        <end position="115"/>
    </location>
</feature>
<evidence type="ECO:0000313" key="2">
    <source>
        <dbReference type="EMBL" id="MCU4743196.1"/>
    </source>
</evidence>
<organism evidence="2 3">
    <name type="scientific">Natronoglomus mannanivorans</name>
    <dbReference type="NCBI Taxonomy" id="2979990"/>
    <lineage>
        <taxon>Archaea</taxon>
        <taxon>Methanobacteriati</taxon>
        <taxon>Methanobacteriota</taxon>
        <taxon>Stenosarchaea group</taxon>
        <taxon>Halobacteria</taxon>
        <taxon>Halobacteriales</taxon>
        <taxon>Natrialbaceae</taxon>
        <taxon>Natronoglomus</taxon>
    </lineage>
</organism>
<protein>
    <submittedName>
        <fullName evidence="2">Zn-ribbon containing protein</fullName>
    </submittedName>
</protein>
<dbReference type="EMBL" id="JAOPKA010000013">
    <property type="protein sequence ID" value="MCU4743196.1"/>
    <property type="molecule type" value="Genomic_DNA"/>
</dbReference>
<feature type="compositionally biased region" description="Basic and acidic residues" evidence="1">
    <location>
        <begin position="49"/>
        <end position="61"/>
    </location>
</feature>
<evidence type="ECO:0000313" key="3">
    <source>
        <dbReference type="Proteomes" id="UP001321018"/>
    </source>
</evidence>
<dbReference type="Proteomes" id="UP001321018">
    <property type="component" value="Unassembled WGS sequence"/>
</dbReference>
<evidence type="ECO:0000256" key="1">
    <source>
        <dbReference type="SAM" id="MobiDB-lite"/>
    </source>
</evidence>
<dbReference type="RefSeq" id="WP_338005009.1">
    <property type="nucleotide sequence ID" value="NZ_JAOPKA010000013.1"/>
</dbReference>
<dbReference type="AlphaFoldDB" id="A0AAP3E2Z6"/>
<feature type="region of interest" description="Disordered" evidence="1">
    <location>
        <begin position="37"/>
        <end position="289"/>
    </location>
</feature>
<gene>
    <name evidence="2" type="ORF">OB960_17550</name>
</gene>
<feature type="compositionally biased region" description="Acidic residues" evidence="1">
    <location>
        <begin position="237"/>
        <end position="248"/>
    </location>
</feature>
<accession>A0AAP3E2Z6</accession>
<feature type="compositionally biased region" description="Basic and acidic residues" evidence="1">
    <location>
        <begin position="266"/>
        <end position="289"/>
    </location>
</feature>
<sequence>MPHQCTNCDRTFPDGSKEMLSGCPDCGGNKFQFAPAGAVSERSAGTESNSRDTDSNGREQRSIMADENDDGDGTVSRAAETVRDWVSSSDPSTDSSSTSTSSSSSDSRSKPTADSNSPAGNRPWPDADDRASSSHSSTDDDRRTGGSADDSTTFEEWPETARPPADRSEPDPPRTAGRSTASETTASSSEEHSSATRRSVTIDDDEDTAQADARSAVVSPDDLPASAPEPSERTESDGEDGADGTPDSEDARPPAPDTEPTTETVPPDHGRVVSEPSGDRPSLDELRDELNDQFESIKIVSPGQYELNLMELYDREEYIVSLQEDGRYVIDVPDSWRDSDD</sequence>